<evidence type="ECO:0000313" key="5">
    <source>
        <dbReference type="Proteomes" id="UP000663873"/>
    </source>
</evidence>
<name>A0A818FF46_9BILA</name>
<evidence type="ECO:0000313" key="3">
    <source>
        <dbReference type="EMBL" id="CAF4631549.1"/>
    </source>
</evidence>
<sequence length="46" mass="5512">MTVHPHRQRRWLALQPQALQSQPPPQRRHARQPRQRLPQVPPTHPT</sequence>
<gene>
    <name evidence="2" type="ORF">TIS948_LOCUS33468</name>
    <name evidence="3" type="ORF">UJA718_LOCUS32605</name>
</gene>
<dbReference type="EMBL" id="CAJNXB010006203">
    <property type="protein sequence ID" value="CAF3472766.1"/>
    <property type="molecule type" value="Genomic_DNA"/>
</dbReference>
<dbReference type="Proteomes" id="UP000663873">
    <property type="component" value="Unassembled WGS sequence"/>
</dbReference>
<organism evidence="2 4">
    <name type="scientific">Rotaria socialis</name>
    <dbReference type="NCBI Taxonomy" id="392032"/>
    <lineage>
        <taxon>Eukaryota</taxon>
        <taxon>Metazoa</taxon>
        <taxon>Spiralia</taxon>
        <taxon>Gnathifera</taxon>
        <taxon>Rotifera</taxon>
        <taxon>Eurotatoria</taxon>
        <taxon>Bdelloidea</taxon>
        <taxon>Philodinida</taxon>
        <taxon>Philodinidae</taxon>
        <taxon>Rotaria</taxon>
    </lineage>
</organism>
<keyword evidence="5" id="KW-1185">Reference proteome</keyword>
<feature type="non-terminal residue" evidence="2">
    <location>
        <position position="1"/>
    </location>
</feature>
<dbReference type="Proteomes" id="UP000663825">
    <property type="component" value="Unassembled WGS sequence"/>
</dbReference>
<protein>
    <submittedName>
        <fullName evidence="2">Uncharacterized protein</fullName>
    </submittedName>
</protein>
<comment type="caution">
    <text evidence="2">The sequence shown here is derived from an EMBL/GenBank/DDBJ whole genome shotgun (WGS) entry which is preliminary data.</text>
</comment>
<reference evidence="2" key="1">
    <citation type="submission" date="2021-02" db="EMBL/GenBank/DDBJ databases">
        <authorList>
            <person name="Nowell W R."/>
        </authorList>
    </citation>
    <scope>NUCLEOTIDE SEQUENCE</scope>
</reference>
<evidence type="ECO:0000313" key="4">
    <source>
        <dbReference type="Proteomes" id="UP000663825"/>
    </source>
</evidence>
<feature type="region of interest" description="Disordered" evidence="1">
    <location>
        <begin position="1"/>
        <end position="46"/>
    </location>
</feature>
<feature type="compositionally biased region" description="Basic residues" evidence="1">
    <location>
        <begin position="1"/>
        <end position="10"/>
    </location>
</feature>
<evidence type="ECO:0000313" key="2">
    <source>
        <dbReference type="EMBL" id="CAF3472766.1"/>
    </source>
</evidence>
<accession>A0A818FF46</accession>
<feature type="compositionally biased region" description="Low complexity" evidence="1">
    <location>
        <begin position="12"/>
        <end position="21"/>
    </location>
</feature>
<proteinExistence type="predicted"/>
<dbReference type="AlphaFoldDB" id="A0A818FF46"/>
<dbReference type="EMBL" id="CAJOBP010028132">
    <property type="protein sequence ID" value="CAF4631549.1"/>
    <property type="molecule type" value="Genomic_DNA"/>
</dbReference>
<evidence type="ECO:0000256" key="1">
    <source>
        <dbReference type="SAM" id="MobiDB-lite"/>
    </source>
</evidence>